<evidence type="ECO:0000259" key="20">
    <source>
        <dbReference type="PROSITE" id="PS51371"/>
    </source>
</evidence>
<dbReference type="RefSeq" id="WP_015091173.1">
    <property type="nucleotide sequence ID" value="NC_019567.1"/>
</dbReference>
<feature type="binding site" evidence="13">
    <location>
        <begin position="359"/>
        <end position="360"/>
    </location>
    <ligand>
        <name>IMP</name>
        <dbReference type="ChEBI" id="CHEBI:58053"/>
    </ligand>
</feature>
<keyword evidence="8 13" id="KW-0630">Potassium</keyword>
<evidence type="ECO:0000313" key="21">
    <source>
        <dbReference type="EMBL" id="AFY01730.1"/>
    </source>
</evidence>
<evidence type="ECO:0000256" key="8">
    <source>
        <dbReference type="ARBA" id="ARBA00022958"/>
    </source>
</evidence>
<dbReference type="GO" id="GO:0006183">
    <property type="term" value="P:GTP biosynthetic process"/>
    <property type="evidence" value="ECO:0007669"/>
    <property type="project" value="TreeGrafter"/>
</dbReference>
<dbReference type="GO" id="GO:0006177">
    <property type="term" value="P:GMP biosynthetic process"/>
    <property type="evidence" value="ECO:0007669"/>
    <property type="project" value="UniProtKB-UniRule"/>
</dbReference>
<evidence type="ECO:0000256" key="19">
    <source>
        <dbReference type="RuleBase" id="RU003928"/>
    </source>
</evidence>
<dbReference type="Gene3D" id="3.20.20.70">
    <property type="entry name" value="Aldolase class I"/>
    <property type="match status" value="1"/>
</dbReference>
<dbReference type="Pfam" id="PF00571">
    <property type="entry name" value="CBS"/>
    <property type="match status" value="2"/>
</dbReference>
<dbReference type="EMBL" id="CP002930">
    <property type="protein sequence ID" value="AFY01730.1"/>
    <property type="molecule type" value="Genomic_DNA"/>
</dbReference>
<comment type="catalytic activity">
    <reaction evidence="12 13 19">
        <text>IMP + NAD(+) + H2O = XMP + NADH + H(+)</text>
        <dbReference type="Rhea" id="RHEA:11708"/>
        <dbReference type="ChEBI" id="CHEBI:15377"/>
        <dbReference type="ChEBI" id="CHEBI:15378"/>
        <dbReference type="ChEBI" id="CHEBI:57464"/>
        <dbReference type="ChEBI" id="CHEBI:57540"/>
        <dbReference type="ChEBI" id="CHEBI:57945"/>
        <dbReference type="ChEBI" id="CHEBI:58053"/>
        <dbReference type="EC" id="1.1.1.205"/>
    </reaction>
</comment>
<dbReference type="SUPFAM" id="SSF51412">
    <property type="entry name" value="Inosine monophosphate dehydrogenase (IMPDH)"/>
    <property type="match status" value="2"/>
</dbReference>
<dbReference type="SMART" id="SM00116">
    <property type="entry name" value="CBS"/>
    <property type="match status" value="2"/>
</dbReference>
<dbReference type="GO" id="GO:0003938">
    <property type="term" value="F:IMP dehydrogenase activity"/>
    <property type="evidence" value="ECO:0007669"/>
    <property type="project" value="UniProtKB-UniRule"/>
</dbReference>
<evidence type="ECO:0000256" key="10">
    <source>
        <dbReference type="ARBA" id="ARBA00023027"/>
    </source>
</evidence>
<reference evidence="21 22" key="1">
    <citation type="journal article" date="2012" name="BMC Genomics">
        <title>Genome analysis of a simultaneously predatory and prey-independent, novel Bdellovibrio bacteriovorus from the River Tiber, supports in silico predictions of both ancient and recent lateral gene transfer from diverse bacteria.</title>
        <authorList>
            <person name="Hobley L."/>
            <person name="Lerner T.R."/>
            <person name="Williams L.E."/>
            <person name="Lambert C."/>
            <person name="Till R."/>
            <person name="Milner D.S."/>
            <person name="Basford S.M."/>
            <person name="Capeness M.J."/>
            <person name="Fenton A.K."/>
            <person name="Atterbury R.J."/>
            <person name="Harris M.A."/>
            <person name="Sockett R.E."/>
        </authorList>
    </citation>
    <scope>NUCLEOTIDE SEQUENCE [LARGE SCALE GENOMIC DNA]</scope>
    <source>
        <strain evidence="21 22">Tiberius</strain>
    </source>
</reference>
<dbReference type="GO" id="GO:0046872">
    <property type="term" value="F:metal ion binding"/>
    <property type="evidence" value="ECO:0007669"/>
    <property type="project" value="UniProtKB-UniRule"/>
</dbReference>
<comment type="subunit">
    <text evidence="3 13">Homotetramer.</text>
</comment>
<comment type="caution">
    <text evidence="13">Lacks conserved residue(s) required for the propagation of feature annotation.</text>
</comment>
<feature type="binding site" evidence="13">
    <location>
        <position position="246"/>
    </location>
    <ligand>
        <name>NAD(+)</name>
        <dbReference type="ChEBI" id="CHEBI:57540"/>
    </ligand>
</feature>
<dbReference type="CDD" id="cd00381">
    <property type="entry name" value="IMPDH"/>
    <property type="match status" value="1"/>
</dbReference>
<feature type="binding site" evidence="13">
    <location>
        <position position="301"/>
    </location>
    <ligand>
        <name>IMP</name>
        <dbReference type="ChEBI" id="CHEBI:58053"/>
    </ligand>
</feature>
<dbReference type="OrthoDB" id="5287928at2"/>
<dbReference type="PIRSF" id="PIRSF000130">
    <property type="entry name" value="IMPDH"/>
    <property type="match status" value="1"/>
</dbReference>
<protein>
    <recommendedName>
        <fullName evidence="13 19">Inosine-5'-monophosphate dehydrogenase</fullName>
        <shortName evidence="13">IMP dehydrogenase</shortName>
        <shortName evidence="13">IMPD</shortName>
        <shortName evidence="13">IMPDH</shortName>
        <ecNumber evidence="13 19">1.1.1.205</ecNumber>
    </recommendedName>
</protein>
<feature type="binding site" evidence="13 15">
    <location>
        <begin position="296"/>
        <end position="298"/>
    </location>
    <ligand>
        <name>NAD(+)</name>
        <dbReference type="ChEBI" id="CHEBI:57540"/>
    </ligand>
</feature>
<evidence type="ECO:0000256" key="15">
    <source>
        <dbReference type="PIRSR" id="PIRSR000130-3"/>
    </source>
</evidence>
<dbReference type="Proteomes" id="UP000010074">
    <property type="component" value="Chromosome"/>
</dbReference>
<dbReference type="GO" id="GO:0000166">
    <property type="term" value="F:nucleotide binding"/>
    <property type="evidence" value="ECO:0007669"/>
    <property type="project" value="UniProtKB-UniRule"/>
</dbReference>
<dbReference type="InterPro" id="IPR001093">
    <property type="entry name" value="IMP_DH_GMPRt"/>
</dbReference>
<dbReference type="PANTHER" id="PTHR11911:SF111">
    <property type="entry name" value="INOSINE-5'-MONOPHOSPHATE DEHYDROGENASE"/>
    <property type="match status" value="1"/>
</dbReference>
<evidence type="ECO:0000256" key="9">
    <source>
        <dbReference type="ARBA" id="ARBA00023002"/>
    </source>
</evidence>
<feature type="binding site" evidence="13">
    <location>
        <begin position="336"/>
        <end position="338"/>
    </location>
    <ligand>
        <name>IMP</name>
        <dbReference type="ChEBI" id="CHEBI:58053"/>
    </ligand>
</feature>
<proteinExistence type="inferred from homology"/>
<dbReference type="InterPro" id="IPR013785">
    <property type="entry name" value="Aldolase_TIM"/>
</dbReference>
<dbReference type="PANTHER" id="PTHR11911">
    <property type="entry name" value="INOSINE-5-MONOPHOSPHATE DEHYDROGENASE RELATED"/>
    <property type="match status" value="1"/>
</dbReference>
<comment type="activity regulation">
    <text evidence="13">Mycophenolic acid (MPA) is a non-competitive inhibitor that prevents formation of the closed enzyme conformation by binding to the same site as the amobile flap. In contrast, mizoribine monophosphate (MZP) is a competitive inhibitor that induces the closed conformation. MPA is a potent inhibitor of mammalian IMPDHs but a poor inhibitor of the bacterial enzymes. MZP is a more potent inhibitor of bacterial IMPDH.</text>
</comment>
<keyword evidence="6 13" id="KW-0332">GMP biosynthesis</keyword>
<comment type="cofactor">
    <cofactor evidence="1 13">
        <name>K(+)</name>
        <dbReference type="ChEBI" id="CHEBI:29103"/>
    </cofactor>
</comment>
<evidence type="ECO:0000256" key="3">
    <source>
        <dbReference type="ARBA" id="ARBA00011881"/>
    </source>
</evidence>
<comment type="similarity">
    <text evidence="2 13 18">Belongs to the IMPDH/GMPR family.</text>
</comment>
<gene>
    <name evidence="13 21" type="primary">guaB</name>
    <name evidence="21" type="ORF">Bdt_2044</name>
</gene>
<keyword evidence="9 13" id="KW-0560">Oxidoreductase</keyword>
<comment type="function">
    <text evidence="13">Catalyzes the conversion of inosine 5'-phosphate (IMP) to xanthosine 5'-phosphate (XMP), the first committed and rate-limiting step in the de novo synthesis of guanine nucleotides, and therefore plays an important role in the regulation of cell growth.</text>
</comment>
<evidence type="ECO:0000256" key="7">
    <source>
        <dbReference type="ARBA" id="ARBA00022755"/>
    </source>
</evidence>
<keyword evidence="11 17" id="KW-0129">CBS domain</keyword>
<keyword evidence="5" id="KW-0677">Repeat</keyword>
<feature type="binding site" evidence="13">
    <location>
        <begin position="383"/>
        <end position="387"/>
    </location>
    <ligand>
        <name>IMP</name>
        <dbReference type="ChEBI" id="CHEBI:58053"/>
    </ligand>
</feature>
<dbReference type="SMART" id="SM01240">
    <property type="entry name" value="IMPDH"/>
    <property type="match status" value="1"/>
</dbReference>
<feature type="active site" description="Thioimidate intermediate" evidence="13 14">
    <location>
        <position position="303"/>
    </location>
</feature>
<evidence type="ECO:0000256" key="5">
    <source>
        <dbReference type="ARBA" id="ARBA00022737"/>
    </source>
</evidence>
<evidence type="ECO:0000256" key="12">
    <source>
        <dbReference type="ARBA" id="ARBA00048028"/>
    </source>
</evidence>
<evidence type="ECO:0000313" key="22">
    <source>
        <dbReference type="Proteomes" id="UP000010074"/>
    </source>
</evidence>
<evidence type="ECO:0000256" key="4">
    <source>
        <dbReference type="ARBA" id="ARBA00022723"/>
    </source>
</evidence>
<dbReference type="HAMAP" id="MF_01964">
    <property type="entry name" value="IMPDH"/>
    <property type="match status" value="1"/>
</dbReference>
<feature type="domain" description="CBS" evidence="20">
    <location>
        <begin position="152"/>
        <end position="209"/>
    </location>
</feature>
<feature type="binding site" description="in other chain" evidence="13 16">
    <location>
        <position position="300"/>
    </location>
    <ligand>
        <name>K(+)</name>
        <dbReference type="ChEBI" id="CHEBI:29103"/>
        <note>ligand shared between two tetrameric partners</note>
    </ligand>
</feature>
<evidence type="ECO:0000256" key="17">
    <source>
        <dbReference type="PROSITE-ProRule" id="PRU00703"/>
    </source>
</evidence>
<feature type="binding site" evidence="13">
    <location>
        <position position="470"/>
    </location>
    <ligand>
        <name>K(+)</name>
        <dbReference type="ChEBI" id="CHEBI:29103"/>
        <note>ligand shared between two tetrameric partners</note>
    </ligand>
</feature>
<dbReference type="PATRIC" id="fig|1069642.3.peg.2019"/>
<dbReference type="EC" id="1.1.1.205" evidence="13 19"/>
<dbReference type="InterPro" id="IPR005990">
    <property type="entry name" value="IMP_DH"/>
</dbReference>
<evidence type="ECO:0000256" key="14">
    <source>
        <dbReference type="PIRSR" id="PIRSR000130-1"/>
    </source>
</evidence>
<evidence type="ECO:0000256" key="16">
    <source>
        <dbReference type="PIRSR" id="PIRSR000130-4"/>
    </source>
</evidence>
<keyword evidence="10 13" id="KW-0520">NAD</keyword>
<dbReference type="Pfam" id="PF00478">
    <property type="entry name" value="IMPDH"/>
    <property type="match status" value="1"/>
</dbReference>
<dbReference type="AlphaFoldDB" id="K7YYE3"/>
<dbReference type="STRING" id="1069642.Bdt_2044"/>
<feature type="binding site" evidence="13">
    <location>
        <position position="469"/>
    </location>
    <ligand>
        <name>K(+)</name>
        <dbReference type="ChEBI" id="CHEBI:29103"/>
        <note>ligand shared between two tetrameric partners</note>
    </ligand>
</feature>
<sequence>MDREVPYALTFDDILLLPQYSEITPTDVVPRSVFARGKYLNTPIISAAMDTVTENRIARVMAQYGGLGIIHKNMDIDKQALEVEKVKKYESGMIMDPITLGPDHLVEEAVALMEKYSISGVPVTVNGELVGILTNRDLRFEENFNQPIRNLMTKENLVTAKMGTTLDEAKKILQKHRIEKLPVVDSKGKLKGLITIKDIEKAKNYPQATKDEHGRLFVGAAVGVGPDSRDRVEALVAADVDVLCVDTAHGHSKNVIEMVKHISQKHKDVIVVAGNVVTADGTQALLDAGAEVVKVGVGPGSICTTRVVAGVGMPQISAVMECAKVARSRGKTIIADGGIKFSGDITKALALGANSVMVGNLLAGAEESPGETILFQGRTYKVYRGMGSLGAMSKGSKDRYGQMDVDENDKLVPEGIEGKVAYKGSASGVIHQLIGGLKSGMGYVGARNIDELQSKAKFVQISAMGLRESHVHDVSITKEAPNYRIES</sequence>
<evidence type="ECO:0000256" key="11">
    <source>
        <dbReference type="ARBA" id="ARBA00023122"/>
    </source>
</evidence>
<dbReference type="PROSITE" id="PS51371">
    <property type="entry name" value="CBS"/>
    <property type="match status" value="2"/>
</dbReference>
<keyword evidence="7 13" id="KW-0658">Purine biosynthesis</keyword>
<dbReference type="HOGENOM" id="CLU_022552_2_1_7"/>
<dbReference type="FunFam" id="3.20.20.70:FF:000003">
    <property type="entry name" value="GMP reductase"/>
    <property type="match status" value="1"/>
</dbReference>
<evidence type="ECO:0000256" key="6">
    <source>
        <dbReference type="ARBA" id="ARBA00022749"/>
    </source>
</evidence>
<feature type="binding site" evidence="13">
    <location>
        <position position="468"/>
    </location>
    <ligand>
        <name>K(+)</name>
        <dbReference type="ChEBI" id="CHEBI:29103"/>
        <note>ligand shared between two tetrameric partners</note>
    </ligand>
</feature>
<keyword evidence="4 13" id="KW-0479">Metal-binding</keyword>
<dbReference type="NCBIfam" id="TIGR01302">
    <property type="entry name" value="IMP_dehydrog"/>
    <property type="match status" value="1"/>
</dbReference>
<feature type="binding site" description="in other chain" evidence="13 16">
    <location>
        <position position="298"/>
    </location>
    <ligand>
        <name>K(+)</name>
        <dbReference type="ChEBI" id="CHEBI:29103"/>
        <note>ligand shared between two tetrameric partners</note>
    </ligand>
</feature>
<evidence type="ECO:0000256" key="2">
    <source>
        <dbReference type="ARBA" id="ARBA00005502"/>
    </source>
</evidence>
<accession>K7YYE3</accession>
<dbReference type="CDD" id="cd04601">
    <property type="entry name" value="CBS_pair_IMPDH"/>
    <property type="match status" value="1"/>
</dbReference>
<evidence type="ECO:0000256" key="1">
    <source>
        <dbReference type="ARBA" id="ARBA00001958"/>
    </source>
</evidence>
<dbReference type="InterPro" id="IPR015875">
    <property type="entry name" value="IMP_DH/GMP_Rdtase_CS"/>
</dbReference>
<comment type="pathway">
    <text evidence="13 19">Purine metabolism; XMP biosynthesis via de novo pathway; XMP from IMP: step 1/1.</text>
</comment>
<dbReference type="UniPathway" id="UPA00601">
    <property type="reaction ID" value="UER00295"/>
</dbReference>
<name>K7YYE3_BDEBC</name>
<feature type="binding site" description="in other chain" evidence="13 16">
    <location>
        <position position="303"/>
    </location>
    <ligand>
        <name>K(+)</name>
        <dbReference type="ChEBI" id="CHEBI:29103"/>
        <note>ligand shared between two tetrameric partners</note>
    </ligand>
</feature>
<feature type="domain" description="CBS" evidence="20">
    <location>
        <begin position="93"/>
        <end position="148"/>
    </location>
</feature>
<feature type="active site" description="Proton acceptor" evidence="13 14">
    <location>
        <position position="399"/>
    </location>
</feature>
<evidence type="ECO:0000256" key="13">
    <source>
        <dbReference type="HAMAP-Rule" id="MF_01964"/>
    </source>
</evidence>
<feature type="binding site" evidence="13">
    <location>
        <position position="414"/>
    </location>
    <ligand>
        <name>IMP</name>
        <dbReference type="ChEBI" id="CHEBI:58053"/>
    </ligand>
</feature>
<dbReference type="KEGG" id="bbat:Bdt_2044"/>
<dbReference type="InterPro" id="IPR000644">
    <property type="entry name" value="CBS_dom"/>
</dbReference>
<evidence type="ECO:0000256" key="18">
    <source>
        <dbReference type="RuleBase" id="RU003927"/>
    </source>
</evidence>
<feature type="binding site" evidence="15">
    <location>
        <begin position="246"/>
        <end position="248"/>
    </location>
    <ligand>
        <name>NAD(+)</name>
        <dbReference type="ChEBI" id="CHEBI:57540"/>
    </ligand>
</feature>
<dbReference type="PROSITE" id="PS00487">
    <property type="entry name" value="IMP_DH_GMP_RED"/>
    <property type="match status" value="1"/>
</dbReference>
<organism evidence="21 22">
    <name type="scientific">Bdellovibrio bacteriovorus str. Tiberius</name>
    <dbReference type="NCBI Taxonomy" id="1069642"/>
    <lineage>
        <taxon>Bacteria</taxon>
        <taxon>Pseudomonadati</taxon>
        <taxon>Bdellovibrionota</taxon>
        <taxon>Bdellovibrionia</taxon>
        <taxon>Bdellovibrionales</taxon>
        <taxon>Pseudobdellovibrionaceae</taxon>
        <taxon>Bdellovibrio</taxon>
    </lineage>
</organism>